<name>A0ABR2IHT3_9PEZI</name>
<evidence type="ECO:0000256" key="5">
    <source>
        <dbReference type="ARBA" id="ARBA00038359"/>
    </source>
</evidence>
<dbReference type="PANTHER" id="PTHR33048:SF146">
    <property type="entry name" value="INTEGRAL MEMBRANE PROTEIN"/>
    <property type="match status" value="1"/>
</dbReference>
<evidence type="ECO:0000313" key="8">
    <source>
        <dbReference type="EMBL" id="KAK8863131.1"/>
    </source>
</evidence>
<keyword evidence="3 6" id="KW-1133">Transmembrane helix</keyword>
<dbReference type="Pfam" id="PF20684">
    <property type="entry name" value="Fung_rhodopsin"/>
    <property type="match status" value="1"/>
</dbReference>
<evidence type="ECO:0000313" key="9">
    <source>
        <dbReference type="Proteomes" id="UP001390339"/>
    </source>
</evidence>
<dbReference type="InterPro" id="IPR052337">
    <property type="entry name" value="SAT4-like"/>
</dbReference>
<feature type="transmembrane region" description="Helical" evidence="6">
    <location>
        <begin position="220"/>
        <end position="244"/>
    </location>
</feature>
<feature type="transmembrane region" description="Helical" evidence="6">
    <location>
        <begin position="185"/>
        <end position="205"/>
    </location>
</feature>
<organism evidence="8 9">
    <name type="scientific">Apiospora arundinis</name>
    <dbReference type="NCBI Taxonomy" id="335852"/>
    <lineage>
        <taxon>Eukaryota</taxon>
        <taxon>Fungi</taxon>
        <taxon>Dikarya</taxon>
        <taxon>Ascomycota</taxon>
        <taxon>Pezizomycotina</taxon>
        <taxon>Sordariomycetes</taxon>
        <taxon>Xylariomycetidae</taxon>
        <taxon>Amphisphaeriales</taxon>
        <taxon>Apiosporaceae</taxon>
        <taxon>Apiospora</taxon>
    </lineage>
</organism>
<accession>A0ABR2IHT3</accession>
<evidence type="ECO:0000256" key="2">
    <source>
        <dbReference type="ARBA" id="ARBA00022692"/>
    </source>
</evidence>
<comment type="caution">
    <text evidence="8">The sequence shown here is derived from an EMBL/GenBank/DDBJ whole genome shotgun (WGS) entry which is preliminary data.</text>
</comment>
<feature type="transmembrane region" description="Helical" evidence="6">
    <location>
        <begin position="154"/>
        <end position="173"/>
    </location>
</feature>
<protein>
    <submittedName>
        <fullName evidence="8">Integral membrane protein</fullName>
    </submittedName>
</protein>
<evidence type="ECO:0000256" key="4">
    <source>
        <dbReference type="ARBA" id="ARBA00023136"/>
    </source>
</evidence>
<evidence type="ECO:0000256" key="6">
    <source>
        <dbReference type="SAM" id="Phobius"/>
    </source>
</evidence>
<keyword evidence="4 6" id="KW-0472">Membrane</keyword>
<dbReference type="EMBL" id="JAPCWZ010000005">
    <property type="protein sequence ID" value="KAK8863131.1"/>
    <property type="molecule type" value="Genomic_DNA"/>
</dbReference>
<feature type="transmembrane region" description="Helical" evidence="6">
    <location>
        <begin position="67"/>
        <end position="86"/>
    </location>
</feature>
<dbReference type="PANTHER" id="PTHR33048">
    <property type="entry name" value="PTH11-LIKE INTEGRAL MEMBRANE PROTEIN (AFU_ORTHOLOGUE AFUA_5G11245)"/>
    <property type="match status" value="1"/>
</dbReference>
<feature type="domain" description="Rhodopsin" evidence="7">
    <location>
        <begin position="62"/>
        <end position="245"/>
    </location>
</feature>
<dbReference type="InterPro" id="IPR049326">
    <property type="entry name" value="Rhodopsin_dom_fungi"/>
</dbReference>
<evidence type="ECO:0000259" key="7">
    <source>
        <dbReference type="Pfam" id="PF20684"/>
    </source>
</evidence>
<comment type="similarity">
    <text evidence="5">Belongs to the SAT4 family.</text>
</comment>
<reference evidence="8 9" key="1">
    <citation type="journal article" date="2024" name="IMA Fungus">
        <title>Apiospora arundinis, a panoply of carbohydrate-active enzymes and secondary metabolites.</title>
        <authorList>
            <person name="Sorensen T."/>
            <person name="Petersen C."/>
            <person name="Muurmann A.T."/>
            <person name="Christiansen J.V."/>
            <person name="Brundto M.L."/>
            <person name="Overgaard C.K."/>
            <person name="Boysen A.T."/>
            <person name="Wollenberg R.D."/>
            <person name="Larsen T.O."/>
            <person name="Sorensen J.L."/>
            <person name="Nielsen K.L."/>
            <person name="Sondergaard T.E."/>
        </authorList>
    </citation>
    <scope>NUCLEOTIDE SEQUENCE [LARGE SCALE GENOMIC DNA]</scope>
    <source>
        <strain evidence="8 9">AAU 773</strain>
    </source>
</reference>
<gene>
    <name evidence="8" type="ORF">PGQ11_009366</name>
</gene>
<keyword evidence="2 6" id="KW-0812">Transmembrane</keyword>
<dbReference type="Proteomes" id="UP001390339">
    <property type="component" value="Unassembled WGS sequence"/>
</dbReference>
<proteinExistence type="inferred from homology"/>
<evidence type="ECO:0000256" key="3">
    <source>
        <dbReference type="ARBA" id="ARBA00022989"/>
    </source>
</evidence>
<sequence>MATEAGAEMSEAIPDRGQAIISMTWALTALALITVALRMNLRARVKMFGWDDVFMVISMLLNWTSQIFGIIGVAAGKISVSALLLAIIRQTEMRWQRLYLWVVTIALASVIALSCSILTFAQCSPARRLWDQRVDGHCINPHVMSGFGTFTGSFNTFADASLAIIPITIFWSLQNKPTERIQLSIVFSLNILTSICSGIKTQYLAELANRDDLTWATFEIFAWVTAELFLMIVCGTLPTLYPLLRSLPSVASRLSSKWSGSHSDPAQALDLRSKDKIALELLTIGRVQVRPQAGSNNSQRRLLLS</sequence>
<comment type="subcellular location">
    <subcellularLocation>
        <location evidence="1">Membrane</location>
        <topology evidence="1">Multi-pass membrane protein</topology>
    </subcellularLocation>
</comment>
<feature type="transmembrane region" description="Helical" evidence="6">
    <location>
        <begin position="19"/>
        <end position="37"/>
    </location>
</feature>
<feature type="transmembrane region" description="Helical" evidence="6">
    <location>
        <begin position="98"/>
        <end position="121"/>
    </location>
</feature>
<keyword evidence="9" id="KW-1185">Reference proteome</keyword>
<evidence type="ECO:0000256" key="1">
    <source>
        <dbReference type="ARBA" id="ARBA00004141"/>
    </source>
</evidence>